<reference evidence="2 3" key="1">
    <citation type="submission" date="2023-03" db="EMBL/GenBank/DDBJ databases">
        <title>Genome insight into feeding habits of ladybird beetles.</title>
        <authorList>
            <person name="Li H.-S."/>
            <person name="Huang Y.-H."/>
            <person name="Pang H."/>
        </authorList>
    </citation>
    <scope>NUCLEOTIDE SEQUENCE [LARGE SCALE GENOMIC DNA]</scope>
    <source>
        <strain evidence="2">SYSU_2023b</strain>
        <tissue evidence="2">Whole body</tissue>
    </source>
</reference>
<name>A0AAW1VI49_9CUCU</name>
<evidence type="ECO:0000313" key="3">
    <source>
        <dbReference type="Proteomes" id="UP001431783"/>
    </source>
</evidence>
<keyword evidence="1" id="KW-0812">Transmembrane</keyword>
<proteinExistence type="predicted"/>
<organism evidence="2 3">
    <name type="scientific">Henosepilachna vigintioctopunctata</name>
    <dbReference type="NCBI Taxonomy" id="420089"/>
    <lineage>
        <taxon>Eukaryota</taxon>
        <taxon>Metazoa</taxon>
        <taxon>Ecdysozoa</taxon>
        <taxon>Arthropoda</taxon>
        <taxon>Hexapoda</taxon>
        <taxon>Insecta</taxon>
        <taxon>Pterygota</taxon>
        <taxon>Neoptera</taxon>
        <taxon>Endopterygota</taxon>
        <taxon>Coleoptera</taxon>
        <taxon>Polyphaga</taxon>
        <taxon>Cucujiformia</taxon>
        <taxon>Coccinelloidea</taxon>
        <taxon>Coccinellidae</taxon>
        <taxon>Epilachninae</taxon>
        <taxon>Epilachnini</taxon>
        <taxon>Henosepilachna</taxon>
    </lineage>
</organism>
<dbReference type="EMBL" id="JARQZJ010000136">
    <property type="protein sequence ID" value="KAK9892606.1"/>
    <property type="molecule type" value="Genomic_DNA"/>
</dbReference>
<dbReference type="AlphaFoldDB" id="A0AAW1VI49"/>
<keyword evidence="1" id="KW-1133">Transmembrane helix</keyword>
<protein>
    <submittedName>
        <fullName evidence="2">Uncharacterized protein</fullName>
    </submittedName>
</protein>
<comment type="caution">
    <text evidence="2">The sequence shown here is derived from an EMBL/GenBank/DDBJ whole genome shotgun (WGS) entry which is preliminary data.</text>
</comment>
<feature type="non-terminal residue" evidence="2">
    <location>
        <position position="1"/>
    </location>
</feature>
<feature type="transmembrane region" description="Helical" evidence="1">
    <location>
        <begin position="43"/>
        <end position="63"/>
    </location>
</feature>
<keyword evidence="1" id="KW-0472">Membrane</keyword>
<gene>
    <name evidence="2" type="ORF">WA026_020987</name>
</gene>
<dbReference type="Proteomes" id="UP001431783">
    <property type="component" value="Unassembled WGS sequence"/>
</dbReference>
<evidence type="ECO:0000256" key="1">
    <source>
        <dbReference type="SAM" id="Phobius"/>
    </source>
</evidence>
<sequence>YSGHFIELMYVITNRLIEKSGKTQRLPDIYMQRFPYPHYMDDAYFKFVVSIFPYLFMSAFVYATTNMTKSVTYEKEKQLK</sequence>
<evidence type="ECO:0000313" key="2">
    <source>
        <dbReference type="EMBL" id="KAK9892606.1"/>
    </source>
</evidence>
<keyword evidence="3" id="KW-1185">Reference proteome</keyword>
<accession>A0AAW1VI49</accession>
<feature type="non-terminal residue" evidence="2">
    <location>
        <position position="80"/>
    </location>
</feature>